<comment type="caution">
    <text evidence="1">The sequence shown here is derived from an EMBL/GenBank/DDBJ whole genome shotgun (WGS) entry which is preliminary data.</text>
</comment>
<reference evidence="1 2" key="1">
    <citation type="submission" date="2021-06" db="EMBL/GenBank/DDBJ databases">
        <title>Caerostris darwini draft genome.</title>
        <authorList>
            <person name="Kono N."/>
            <person name="Arakawa K."/>
        </authorList>
    </citation>
    <scope>NUCLEOTIDE SEQUENCE [LARGE SCALE GENOMIC DNA]</scope>
</reference>
<gene>
    <name evidence="1" type="ORF">CDAR_581931</name>
</gene>
<organism evidence="1 2">
    <name type="scientific">Caerostris darwini</name>
    <dbReference type="NCBI Taxonomy" id="1538125"/>
    <lineage>
        <taxon>Eukaryota</taxon>
        <taxon>Metazoa</taxon>
        <taxon>Ecdysozoa</taxon>
        <taxon>Arthropoda</taxon>
        <taxon>Chelicerata</taxon>
        <taxon>Arachnida</taxon>
        <taxon>Araneae</taxon>
        <taxon>Araneomorphae</taxon>
        <taxon>Entelegynae</taxon>
        <taxon>Araneoidea</taxon>
        <taxon>Araneidae</taxon>
        <taxon>Caerostris</taxon>
    </lineage>
</organism>
<dbReference type="EMBL" id="BPLQ01015709">
    <property type="protein sequence ID" value="GIY90219.1"/>
    <property type="molecule type" value="Genomic_DNA"/>
</dbReference>
<evidence type="ECO:0000313" key="1">
    <source>
        <dbReference type="EMBL" id="GIY90219.1"/>
    </source>
</evidence>
<name>A0AAV4X6Q6_9ARAC</name>
<proteinExistence type="predicted"/>
<dbReference type="Proteomes" id="UP001054837">
    <property type="component" value="Unassembled WGS sequence"/>
</dbReference>
<sequence length="196" mass="23243">MKDSTVGMPRARRTRCRNPPARVIFILLGFNLQRYWSIWHPASAYRHTWTYVGWHPKETYRSSRWIFASFSVVLESFFFPPLPYSDVTYLFLFHHSPLFQKDSLPHKCPPSSPLLNEQSNLGCGVRILFGNVSVLNVCKKRISNVLKNSLTDFFFKGIRLNLFETYKVIYFKGIRLNLFVIRQHKFADQFWQQEKI</sequence>
<dbReference type="AlphaFoldDB" id="A0AAV4X6Q6"/>
<protein>
    <submittedName>
        <fullName evidence="1">Uncharacterized protein</fullName>
    </submittedName>
</protein>
<keyword evidence="2" id="KW-1185">Reference proteome</keyword>
<accession>A0AAV4X6Q6</accession>
<evidence type="ECO:0000313" key="2">
    <source>
        <dbReference type="Proteomes" id="UP001054837"/>
    </source>
</evidence>